<accession>A0AAD6C491</accession>
<reference evidence="2" key="1">
    <citation type="submission" date="2022-12" db="EMBL/GenBank/DDBJ databases">
        <authorList>
            <person name="Petersen C."/>
        </authorList>
    </citation>
    <scope>NUCLEOTIDE SEQUENCE</scope>
    <source>
        <strain evidence="2">IBT 16125</strain>
    </source>
</reference>
<reference evidence="2" key="2">
    <citation type="journal article" date="2023" name="IMA Fungus">
        <title>Comparative genomic study of the Penicillium genus elucidates a diverse pangenome and 15 lateral gene transfer events.</title>
        <authorList>
            <person name="Petersen C."/>
            <person name="Sorensen T."/>
            <person name="Nielsen M.R."/>
            <person name="Sondergaard T.E."/>
            <person name="Sorensen J.L."/>
            <person name="Fitzpatrick D.A."/>
            <person name="Frisvad J.C."/>
            <person name="Nielsen K.L."/>
        </authorList>
    </citation>
    <scope>NUCLEOTIDE SEQUENCE</scope>
    <source>
        <strain evidence="2">IBT 16125</strain>
    </source>
</reference>
<evidence type="ECO:0000313" key="3">
    <source>
        <dbReference type="Proteomes" id="UP001213681"/>
    </source>
</evidence>
<sequence length="550" mass="62437">MLPGGVTTQYVDNWVAQGLFTPESILERFLLKRTNTYNINAEGLEAAFDSVASEDETGIQRIDDAGFIKLLTCSNVLPKYLTNVGTILFQSIHYLSIYPFRHEHPSALTLSELTRGLLWLMPYEKGVTFKSWGGGWCELSPADHRRLIFQSLATERNGHELPYDVDDWRREARRRAYELPDEKIKSTLPQLGDPNYDEWGDELYHDLLSVVMTAQPKRNLPLAGEPRDAFRPLASRLHEREPPRLYRFTIPADRLRVFVQLMLYHTFEISGSPSWIGTWELELVTDCIIRAFVQSSDVGINWPMFDEGCRAAPFLLHALNYVISSLWTESPRLEASIQQCMRQPGKLFKPPIVAQLNTIFNNARIIWFEYLKFSWFLGNQNLRISASELVATIEESEDRILILVSAKDTKTQEDYLLGMFIPSPNKDGHRIQSKQEADWPICSLFELSPIQSIFGGNLECPAWTLSGDELSFGDPENGVALVLKNGLSQASFTQRVNGRNAPIYEPTLWRGSFSIDLDVDGIEICYEDTSSSAEAATDSDQDNFGSVPME</sequence>
<keyword evidence="3" id="KW-1185">Reference proteome</keyword>
<feature type="region of interest" description="Disordered" evidence="1">
    <location>
        <begin position="530"/>
        <end position="550"/>
    </location>
</feature>
<name>A0AAD6C491_9EURO</name>
<dbReference type="RefSeq" id="XP_056765507.1">
    <property type="nucleotide sequence ID" value="XM_056909803.1"/>
</dbReference>
<evidence type="ECO:0008006" key="4">
    <source>
        <dbReference type="Google" id="ProtNLM"/>
    </source>
</evidence>
<gene>
    <name evidence="2" type="ORF">N7458_006421</name>
</gene>
<organism evidence="2 3">
    <name type="scientific">Penicillium daleae</name>
    <dbReference type="NCBI Taxonomy" id="63821"/>
    <lineage>
        <taxon>Eukaryota</taxon>
        <taxon>Fungi</taxon>
        <taxon>Dikarya</taxon>
        <taxon>Ascomycota</taxon>
        <taxon>Pezizomycotina</taxon>
        <taxon>Eurotiomycetes</taxon>
        <taxon>Eurotiomycetidae</taxon>
        <taxon>Eurotiales</taxon>
        <taxon>Aspergillaceae</taxon>
        <taxon>Penicillium</taxon>
    </lineage>
</organism>
<dbReference type="EMBL" id="JAPVEA010000006">
    <property type="protein sequence ID" value="KAJ5449972.1"/>
    <property type="molecule type" value="Genomic_DNA"/>
</dbReference>
<dbReference type="GeneID" id="81600046"/>
<evidence type="ECO:0000256" key="1">
    <source>
        <dbReference type="SAM" id="MobiDB-lite"/>
    </source>
</evidence>
<dbReference type="AlphaFoldDB" id="A0AAD6C491"/>
<dbReference type="Proteomes" id="UP001213681">
    <property type="component" value="Unassembled WGS sequence"/>
</dbReference>
<protein>
    <recommendedName>
        <fullName evidence="4">TLDc domain-containing protein</fullName>
    </recommendedName>
</protein>
<evidence type="ECO:0000313" key="2">
    <source>
        <dbReference type="EMBL" id="KAJ5449972.1"/>
    </source>
</evidence>
<proteinExistence type="predicted"/>
<comment type="caution">
    <text evidence="2">The sequence shown here is derived from an EMBL/GenBank/DDBJ whole genome shotgun (WGS) entry which is preliminary data.</text>
</comment>